<dbReference type="PROSITE" id="PS50405">
    <property type="entry name" value="GST_CTER"/>
    <property type="match status" value="1"/>
</dbReference>
<dbReference type="SFLD" id="SFLDG00358">
    <property type="entry name" value="Main_(cytGST)"/>
    <property type="match status" value="1"/>
</dbReference>
<comment type="function">
    <text evidence="5">May be involved in the conjugation of reduced glutathione to a wide number of exogenous and endogenous hydrophobic electrophiles and have a detoxification role against certain herbicides.</text>
</comment>
<dbReference type="EC" id="2.5.1.18" evidence="2"/>
<dbReference type="GO" id="GO:0005737">
    <property type="term" value="C:cytoplasm"/>
    <property type="evidence" value="ECO:0007669"/>
    <property type="project" value="TreeGrafter"/>
</dbReference>
<evidence type="ECO:0000256" key="3">
    <source>
        <dbReference type="ARBA" id="ARBA00022679"/>
    </source>
</evidence>
<dbReference type="SUPFAM" id="SSF47616">
    <property type="entry name" value="GST C-terminal domain-like"/>
    <property type="match status" value="1"/>
</dbReference>
<evidence type="ECO:0000256" key="4">
    <source>
        <dbReference type="ARBA" id="ARBA00047960"/>
    </source>
</evidence>
<dbReference type="CDD" id="cd03053">
    <property type="entry name" value="GST_N_Phi"/>
    <property type="match status" value="1"/>
</dbReference>
<name>S8F5Q1_FOMSC</name>
<evidence type="ECO:0000256" key="2">
    <source>
        <dbReference type="ARBA" id="ARBA00012452"/>
    </source>
</evidence>
<proteinExistence type="inferred from homology"/>
<dbReference type="OrthoDB" id="249703at2759"/>
<sequence>MPIKLYGFPPSHATRRAAVIFKELDIPYELVTVDMLKDEHKAASHLAHQPFGQVPYIDDDGFVLFESRAIGRYLVAKYATGEKKRLMPTAADDLERFALFEQAASVETGDFDVYMNALSWEVIFKRYSGVLTDEVVVADLVKTLNSKLDAYDVLLSKHQYLAGDELTLADLFHLPFGNTLGSMGYDLLTTSSRPNVSRWWKDISARPAWRTVRERA</sequence>
<dbReference type="GO" id="GO:0009636">
    <property type="term" value="P:response to toxic substance"/>
    <property type="evidence" value="ECO:0007669"/>
    <property type="project" value="UniProtKB-ARBA"/>
</dbReference>
<organism evidence="8 9">
    <name type="scientific">Fomitopsis schrenkii</name>
    <name type="common">Brown rot fungus</name>
    <dbReference type="NCBI Taxonomy" id="2126942"/>
    <lineage>
        <taxon>Eukaryota</taxon>
        <taxon>Fungi</taxon>
        <taxon>Dikarya</taxon>
        <taxon>Basidiomycota</taxon>
        <taxon>Agaricomycotina</taxon>
        <taxon>Agaricomycetes</taxon>
        <taxon>Polyporales</taxon>
        <taxon>Fomitopsis</taxon>
    </lineage>
</organism>
<dbReference type="InterPro" id="IPR036249">
    <property type="entry name" value="Thioredoxin-like_sf"/>
</dbReference>
<dbReference type="InterPro" id="IPR004046">
    <property type="entry name" value="GST_C"/>
</dbReference>
<dbReference type="HOGENOM" id="CLU_011226_5_1_1"/>
<dbReference type="InterPro" id="IPR004045">
    <property type="entry name" value="Glutathione_S-Trfase_N"/>
</dbReference>
<keyword evidence="9" id="KW-1185">Reference proteome</keyword>
<feature type="domain" description="GST N-terminal" evidence="6">
    <location>
        <begin position="1"/>
        <end position="82"/>
    </location>
</feature>
<dbReference type="SFLD" id="SFLDS00019">
    <property type="entry name" value="Glutathione_Transferase_(cytos"/>
    <property type="match status" value="1"/>
</dbReference>
<accession>S8F5Q1</accession>
<dbReference type="InParanoid" id="S8F5Q1"/>
<dbReference type="FunFam" id="1.20.1050.10:FF:000004">
    <property type="entry name" value="Glutathione S-transferase F2"/>
    <property type="match status" value="1"/>
</dbReference>
<dbReference type="Pfam" id="PF00043">
    <property type="entry name" value="GST_C"/>
    <property type="match status" value="1"/>
</dbReference>
<dbReference type="eggNOG" id="KOG0867">
    <property type="taxonomic scope" value="Eukaryota"/>
</dbReference>
<dbReference type="FunFam" id="3.40.30.10:FF:000039">
    <property type="entry name" value="Glutathione S-transferase domain"/>
    <property type="match status" value="1"/>
</dbReference>
<comment type="catalytic activity">
    <reaction evidence="4">
        <text>RX + glutathione = an S-substituted glutathione + a halide anion + H(+)</text>
        <dbReference type="Rhea" id="RHEA:16437"/>
        <dbReference type="ChEBI" id="CHEBI:15378"/>
        <dbReference type="ChEBI" id="CHEBI:16042"/>
        <dbReference type="ChEBI" id="CHEBI:17792"/>
        <dbReference type="ChEBI" id="CHEBI:57925"/>
        <dbReference type="ChEBI" id="CHEBI:90779"/>
        <dbReference type="EC" id="2.5.1.18"/>
    </reaction>
</comment>
<reference evidence="8 9" key="1">
    <citation type="journal article" date="2012" name="Science">
        <title>The Paleozoic origin of enzymatic lignin decomposition reconstructed from 31 fungal genomes.</title>
        <authorList>
            <person name="Floudas D."/>
            <person name="Binder M."/>
            <person name="Riley R."/>
            <person name="Barry K."/>
            <person name="Blanchette R.A."/>
            <person name="Henrissat B."/>
            <person name="Martinez A.T."/>
            <person name="Otillar R."/>
            <person name="Spatafora J.W."/>
            <person name="Yadav J.S."/>
            <person name="Aerts A."/>
            <person name="Benoit I."/>
            <person name="Boyd A."/>
            <person name="Carlson A."/>
            <person name="Copeland A."/>
            <person name="Coutinho P.M."/>
            <person name="de Vries R.P."/>
            <person name="Ferreira P."/>
            <person name="Findley K."/>
            <person name="Foster B."/>
            <person name="Gaskell J."/>
            <person name="Glotzer D."/>
            <person name="Gorecki P."/>
            <person name="Heitman J."/>
            <person name="Hesse C."/>
            <person name="Hori C."/>
            <person name="Igarashi K."/>
            <person name="Jurgens J.A."/>
            <person name="Kallen N."/>
            <person name="Kersten P."/>
            <person name="Kohler A."/>
            <person name="Kuees U."/>
            <person name="Kumar T.K.A."/>
            <person name="Kuo A."/>
            <person name="LaButti K."/>
            <person name="Larrondo L.F."/>
            <person name="Lindquist E."/>
            <person name="Ling A."/>
            <person name="Lombard V."/>
            <person name="Lucas S."/>
            <person name="Lundell T."/>
            <person name="Martin R."/>
            <person name="McLaughlin D.J."/>
            <person name="Morgenstern I."/>
            <person name="Morin E."/>
            <person name="Murat C."/>
            <person name="Nagy L.G."/>
            <person name="Nolan M."/>
            <person name="Ohm R.A."/>
            <person name="Patyshakuliyeva A."/>
            <person name="Rokas A."/>
            <person name="Ruiz-Duenas F.J."/>
            <person name="Sabat G."/>
            <person name="Salamov A."/>
            <person name="Samejima M."/>
            <person name="Schmutz J."/>
            <person name="Slot J.C."/>
            <person name="St John F."/>
            <person name="Stenlid J."/>
            <person name="Sun H."/>
            <person name="Sun S."/>
            <person name="Syed K."/>
            <person name="Tsang A."/>
            <person name="Wiebenga A."/>
            <person name="Young D."/>
            <person name="Pisabarro A."/>
            <person name="Eastwood D.C."/>
            <person name="Martin F."/>
            <person name="Cullen D."/>
            <person name="Grigoriev I.V."/>
            <person name="Hibbett D.S."/>
        </authorList>
    </citation>
    <scope>NUCLEOTIDE SEQUENCE</scope>
    <source>
        <strain evidence="9">FP-58527</strain>
    </source>
</reference>
<dbReference type="InterPro" id="IPR040079">
    <property type="entry name" value="Glutathione_S-Trfase"/>
</dbReference>
<dbReference type="SUPFAM" id="SSF52833">
    <property type="entry name" value="Thioredoxin-like"/>
    <property type="match status" value="1"/>
</dbReference>
<dbReference type="InterPro" id="IPR036282">
    <property type="entry name" value="Glutathione-S-Trfase_C_sf"/>
</dbReference>
<dbReference type="Gene3D" id="3.40.30.10">
    <property type="entry name" value="Glutaredoxin"/>
    <property type="match status" value="1"/>
</dbReference>
<dbReference type="GO" id="GO:0006749">
    <property type="term" value="P:glutathione metabolic process"/>
    <property type="evidence" value="ECO:0007669"/>
    <property type="project" value="TreeGrafter"/>
</dbReference>
<evidence type="ECO:0000256" key="1">
    <source>
        <dbReference type="ARBA" id="ARBA00010128"/>
    </source>
</evidence>
<evidence type="ECO:0000259" key="6">
    <source>
        <dbReference type="PROSITE" id="PS50404"/>
    </source>
</evidence>
<dbReference type="GO" id="GO:0043295">
    <property type="term" value="F:glutathione binding"/>
    <property type="evidence" value="ECO:0007669"/>
    <property type="project" value="TreeGrafter"/>
</dbReference>
<dbReference type="InterPro" id="IPR010987">
    <property type="entry name" value="Glutathione-S-Trfase_C-like"/>
</dbReference>
<feature type="domain" description="GST C-terminal" evidence="7">
    <location>
        <begin position="93"/>
        <end position="216"/>
    </location>
</feature>
<dbReference type="STRING" id="743788.S8F5Q1"/>
<dbReference type="Proteomes" id="UP000015241">
    <property type="component" value="Unassembled WGS sequence"/>
</dbReference>
<dbReference type="GO" id="GO:0004364">
    <property type="term" value="F:glutathione transferase activity"/>
    <property type="evidence" value="ECO:0007669"/>
    <property type="project" value="UniProtKB-EC"/>
</dbReference>
<dbReference type="EMBL" id="KE504180">
    <property type="protein sequence ID" value="EPS97040.1"/>
    <property type="molecule type" value="Genomic_DNA"/>
</dbReference>
<dbReference type="AlphaFoldDB" id="S8F5Q1"/>
<dbReference type="Pfam" id="PF02798">
    <property type="entry name" value="GST_N"/>
    <property type="match status" value="1"/>
</dbReference>
<dbReference type="Gene3D" id="1.20.1050.10">
    <property type="match status" value="1"/>
</dbReference>
<evidence type="ECO:0000259" key="7">
    <source>
        <dbReference type="PROSITE" id="PS50405"/>
    </source>
</evidence>
<gene>
    <name evidence="8" type="ORF">FOMPIDRAFT_58726</name>
</gene>
<comment type="similarity">
    <text evidence="1">Belongs to the GST superfamily. Phi family.</text>
</comment>
<keyword evidence="3 8" id="KW-0808">Transferase</keyword>
<dbReference type="FunCoup" id="S8F5Q1">
    <property type="interactions" value="139"/>
</dbReference>
<evidence type="ECO:0000256" key="5">
    <source>
        <dbReference type="ARBA" id="ARBA00053259"/>
    </source>
</evidence>
<protein>
    <recommendedName>
        <fullName evidence="2">glutathione transferase</fullName>
        <ecNumber evidence="2">2.5.1.18</ecNumber>
    </recommendedName>
</protein>
<evidence type="ECO:0000313" key="9">
    <source>
        <dbReference type="Proteomes" id="UP000015241"/>
    </source>
</evidence>
<dbReference type="PANTHER" id="PTHR43900">
    <property type="entry name" value="GLUTATHIONE S-TRANSFERASE RHO"/>
    <property type="match status" value="1"/>
</dbReference>
<dbReference type="PANTHER" id="PTHR43900:SF3">
    <property type="entry name" value="GLUTATHIONE S-TRANSFERASE RHO"/>
    <property type="match status" value="1"/>
</dbReference>
<dbReference type="PROSITE" id="PS50404">
    <property type="entry name" value="GST_NTER"/>
    <property type="match status" value="1"/>
</dbReference>
<evidence type="ECO:0000313" key="8">
    <source>
        <dbReference type="EMBL" id="EPS97040.1"/>
    </source>
</evidence>
<dbReference type="SFLD" id="SFLDG01154">
    <property type="entry name" value="Main.5:_Phi-like"/>
    <property type="match status" value="1"/>
</dbReference>